<name>A0AC35GNR9_9BILA</name>
<evidence type="ECO:0000313" key="1">
    <source>
        <dbReference type="Proteomes" id="UP000887580"/>
    </source>
</evidence>
<dbReference type="Proteomes" id="UP000887580">
    <property type="component" value="Unplaced"/>
</dbReference>
<organism evidence="1 2">
    <name type="scientific">Panagrolaimus sp. PS1159</name>
    <dbReference type="NCBI Taxonomy" id="55785"/>
    <lineage>
        <taxon>Eukaryota</taxon>
        <taxon>Metazoa</taxon>
        <taxon>Ecdysozoa</taxon>
        <taxon>Nematoda</taxon>
        <taxon>Chromadorea</taxon>
        <taxon>Rhabditida</taxon>
        <taxon>Tylenchina</taxon>
        <taxon>Panagrolaimomorpha</taxon>
        <taxon>Panagrolaimoidea</taxon>
        <taxon>Panagrolaimidae</taxon>
        <taxon>Panagrolaimus</taxon>
    </lineage>
</organism>
<dbReference type="WBParaSite" id="PS1159_v2.g7104.t1">
    <property type="protein sequence ID" value="PS1159_v2.g7104.t1"/>
    <property type="gene ID" value="PS1159_v2.g7104"/>
</dbReference>
<protein>
    <submittedName>
        <fullName evidence="2">Uncharacterized protein</fullName>
    </submittedName>
</protein>
<proteinExistence type="predicted"/>
<sequence length="262" mass="27748">MKANFIVVVTTFILFCIFSAIVVADDDGGCWRPTYGRGVGKPISSCEDGQDQDAGLCYSQCDDGYYGVGPVCWHSCPSGFTDYGVGCSKPSSYWRGTGHFTQSACEESEGTRCEKYLLLWYPICSNGYYNAGCCICSSYCPEGLVDTGASCTKTSYGRGVGTPLGCAHDLVYDAGLCYPECQGNYNGVGPVCWDACPSGKFGCGALCLDSEAECVIEMLSIAQEVGLAVAEIASDPFDAPAVLAETIIKLAPDLIKPLCSES</sequence>
<reference evidence="2" key="1">
    <citation type="submission" date="2022-11" db="UniProtKB">
        <authorList>
            <consortium name="WormBaseParasite"/>
        </authorList>
    </citation>
    <scope>IDENTIFICATION</scope>
</reference>
<evidence type="ECO:0000313" key="2">
    <source>
        <dbReference type="WBParaSite" id="PS1159_v2.g7104.t1"/>
    </source>
</evidence>
<accession>A0AC35GNR9</accession>